<dbReference type="InterPro" id="IPR001732">
    <property type="entry name" value="UDP-Glc/GDP-Man_DH_N"/>
</dbReference>
<dbReference type="SUPFAM" id="SSF52413">
    <property type="entry name" value="UDP-glucose/GDP-mannose dehydrogenase C-terminal domain"/>
    <property type="match status" value="1"/>
</dbReference>
<feature type="binding site" evidence="10">
    <location>
        <begin position="155"/>
        <end position="158"/>
    </location>
    <ligand>
        <name>substrate</name>
    </ligand>
</feature>
<comment type="similarity">
    <text evidence="2 8">Belongs to the UDP-glucose/GDP-mannose dehydrogenase family.</text>
</comment>
<keyword evidence="6 8" id="KW-0520">NAD</keyword>
<dbReference type="UniPathway" id="UPA00038">
    <property type="reaction ID" value="UER00491"/>
</dbReference>
<evidence type="ECO:0000313" key="13">
    <source>
        <dbReference type="EMBL" id="HFH30741.1"/>
    </source>
</evidence>
<feature type="binding site" evidence="11">
    <location>
        <position position="37"/>
    </location>
    <ligand>
        <name>NAD(+)</name>
        <dbReference type="ChEBI" id="CHEBI:57540"/>
    </ligand>
</feature>
<dbReference type="SUPFAM" id="SSF51735">
    <property type="entry name" value="NAD(P)-binding Rossmann-fold domains"/>
    <property type="match status" value="1"/>
</dbReference>
<evidence type="ECO:0000256" key="2">
    <source>
        <dbReference type="ARBA" id="ARBA00006601"/>
    </source>
</evidence>
<evidence type="ECO:0000256" key="11">
    <source>
        <dbReference type="PIRSR" id="PIRSR500134-3"/>
    </source>
</evidence>
<gene>
    <name evidence="13" type="ORF">ENS59_14735</name>
</gene>
<keyword evidence="5 8" id="KW-0560">Oxidoreductase</keyword>
<evidence type="ECO:0000256" key="5">
    <source>
        <dbReference type="ARBA" id="ARBA00023002"/>
    </source>
</evidence>
<dbReference type="InterPro" id="IPR017476">
    <property type="entry name" value="UDP-Glc/GDP-Man"/>
</dbReference>
<feature type="binding site" evidence="11">
    <location>
        <position position="158"/>
    </location>
    <ligand>
        <name>NAD(+)</name>
        <dbReference type="ChEBI" id="CHEBI:57540"/>
    </ligand>
</feature>
<evidence type="ECO:0000256" key="7">
    <source>
        <dbReference type="ARBA" id="ARBA00047473"/>
    </source>
</evidence>
<dbReference type="InterPro" id="IPR014026">
    <property type="entry name" value="UDP-Glc/GDP-Man_DH_dimer"/>
</dbReference>
<name>A0A7C3IJU4_9SPIR</name>
<dbReference type="GO" id="GO:0051287">
    <property type="term" value="F:NAD binding"/>
    <property type="evidence" value="ECO:0007669"/>
    <property type="project" value="InterPro"/>
</dbReference>
<comment type="pathway">
    <text evidence="1">Nucleotide-sugar biosynthesis; UDP-alpha-D-glucuronate biosynthesis; UDP-alpha-D-glucuronate from UDP-alpha-D-glucose: step 1/1.</text>
</comment>
<feature type="binding site" evidence="11">
    <location>
        <position position="123"/>
    </location>
    <ligand>
        <name>NAD(+)</name>
        <dbReference type="ChEBI" id="CHEBI:57540"/>
    </ligand>
</feature>
<feature type="binding site" evidence="11">
    <location>
        <position position="269"/>
    </location>
    <ligand>
        <name>NAD(+)</name>
        <dbReference type="ChEBI" id="CHEBI:57540"/>
    </ligand>
</feature>
<reference evidence="13" key="1">
    <citation type="journal article" date="2020" name="mSystems">
        <title>Genome- and Community-Level Interaction Insights into Carbon Utilization and Element Cycling Functions of Hydrothermarchaeota in Hydrothermal Sediment.</title>
        <authorList>
            <person name="Zhou Z."/>
            <person name="Liu Y."/>
            <person name="Xu W."/>
            <person name="Pan J."/>
            <person name="Luo Z.H."/>
            <person name="Li M."/>
        </authorList>
    </citation>
    <scope>NUCLEOTIDE SEQUENCE [LARGE SCALE GENOMIC DNA]</scope>
    <source>
        <strain evidence="13">SpSt-503</strain>
    </source>
</reference>
<dbReference type="InterPro" id="IPR036220">
    <property type="entry name" value="UDP-Glc/GDP-Man_DH_C_sf"/>
</dbReference>
<dbReference type="Pfam" id="PF03720">
    <property type="entry name" value="UDPG_MGDP_dh_C"/>
    <property type="match status" value="1"/>
</dbReference>
<evidence type="ECO:0000259" key="12">
    <source>
        <dbReference type="SMART" id="SM00984"/>
    </source>
</evidence>
<comment type="catalytic activity">
    <reaction evidence="7 8">
        <text>UDP-alpha-D-glucose + 2 NAD(+) + H2O = UDP-alpha-D-glucuronate + 2 NADH + 3 H(+)</text>
        <dbReference type="Rhea" id="RHEA:23596"/>
        <dbReference type="ChEBI" id="CHEBI:15377"/>
        <dbReference type="ChEBI" id="CHEBI:15378"/>
        <dbReference type="ChEBI" id="CHEBI:57540"/>
        <dbReference type="ChEBI" id="CHEBI:57945"/>
        <dbReference type="ChEBI" id="CHEBI:58052"/>
        <dbReference type="ChEBI" id="CHEBI:58885"/>
        <dbReference type="EC" id="1.1.1.22"/>
    </reaction>
</comment>
<dbReference type="GO" id="GO:0000271">
    <property type="term" value="P:polysaccharide biosynthetic process"/>
    <property type="evidence" value="ECO:0007669"/>
    <property type="project" value="InterPro"/>
</dbReference>
<evidence type="ECO:0000256" key="9">
    <source>
        <dbReference type="PIRSR" id="PIRSR500134-1"/>
    </source>
</evidence>
<protein>
    <recommendedName>
        <fullName evidence="4 8">UDP-glucose 6-dehydrogenase</fullName>
        <ecNumber evidence="3 8">1.1.1.22</ecNumber>
    </recommendedName>
</protein>
<dbReference type="PANTHER" id="PTHR43750">
    <property type="entry name" value="UDP-GLUCOSE 6-DEHYDROGENASE TUAD"/>
    <property type="match status" value="1"/>
</dbReference>
<dbReference type="EC" id="1.1.1.22" evidence="3 8"/>
<dbReference type="EMBL" id="DSVL01000454">
    <property type="protein sequence ID" value="HFH30741.1"/>
    <property type="molecule type" value="Genomic_DNA"/>
</dbReference>
<feature type="binding site" evidence="10">
    <location>
        <position position="210"/>
    </location>
    <ligand>
        <name>substrate</name>
    </ligand>
</feature>
<dbReference type="SMART" id="SM00984">
    <property type="entry name" value="UDPG_MGDP_dh_C"/>
    <property type="match status" value="1"/>
</dbReference>
<sequence>MAKHIAILGNGYVGLLAAVGLADFGNFCIGVDINLEKINALNAGISPIYEPGVEEYLRRNLESGRLKFTTDAAEAIRASQVLFITVGTPQQNNGDADLTYLKQVVQTIQENLTEYKVIVTKSTVPVGTNRWILDTLTAAGFVPGSDFDVVSNPEFLREGRATQDFFHPDRTVIGCESPRARAVMEDVYRALNLISVPFVWCDLETAELIKYASNAFLATKISFINEMANLAEVVGADIHKISLAMGMDGRISPKFLHPGPGYGGSCFPKDTAALVYLGMKYQVPMRVVQSAIEANVKQKERMLEKLAFLVSWTLPQNNQKPLSNPLEGKTIAILGLAFKQETDDIRESPALDIVQRLLLAGASVRVHDPKAMENFARIYPQITFCNTSYDAVQSADALVLLTEWNEYRSLDLDRVYNSMRNKIILDTRNILNVEEVISKGFMYDGVGRGSIGKQNRKPRYPIPA</sequence>
<feature type="domain" description="UDP-glucose/GDP-mannose dehydrogenase C-terminal" evidence="12">
    <location>
        <begin position="332"/>
        <end position="433"/>
    </location>
</feature>
<dbReference type="Pfam" id="PF00984">
    <property type="entry name" value="UDPG_MGDP_dh"/>
    <property type="match status" value="1"/>
</dbReference>
<dbReference type="Gene3D" id="3.40.50.720">
    <property type="entry name" value="NAD(P)-binding Rossmann-like Domain"/>
    <property type="match status" value="2"/>
</dbReference>
<feature type="binding site" evidence="10">
    <location>
        <begin position="255"/>
        <end position="259"/>
    </location>
    <ligand>
        <name>substrate</name>
    </ligand>
</feature>
<comment type="caution">
    <text evidence="13">The sequence shown here is derived from an EMBL/GenBank/DDBJ whole genome shotgun (WGS) entry which is preliminary data.</text>
</comment>
<dbReference type="NCBIfam" id="TIGR03026">
    <property type="entry name" value="NDP-sugDHase"/>
    <property type="match status" value="1"/>
</dbReference>
<dbReference type="PIRSF" id="PIRSF000124">
    <property type="entry name" value="UDPglc_GDPman_dh"/>
    <property type="match status" value="1"/>
</dbReference>
<dbReference type="Pfam" id="PF03721">
    <property type="entry name" value="UDPG_MGDP_dh_N"/>
    <property type="match status" value="1"/>
</dbReference>
<proteinExistence type="inferred from homology"/>
<feature type="binding site" evidence="11">
    <location>
        <position position="346"/>
    </location>
    <ligand>
        <name>NAD(+)</name>
        <dbReference type="ChEBI" id="CHEBI:57540"/>
    </ligand>
</feature>
<accession>A0A7C3IJU4</accession>
<feature type="binding site" evidence="10">
    <location>
        <position position="339"/>
    </location>
    <ligand>
        <name>substrate</name>
    </ligand>
</feature>
<evidence type="ECO:0000256" key="1">
    <source>
        <dbReference type="ARBA" id="ARBA00004701"/>
    </source>
</evidence>
<evidence type="ECO:0000256" key="6">
    <source>
        <dbReference type="ARBA" id="ARBA00023027"/>
    </source>
</evidence>
<dbReference type="InterPro" id="IPR036291">
    <property type="entry name" value="NAD(P)-bd_dom_sf"/>
</dbReference>
<dbReference type="Gene3D" id="1.20.5.100">
    <property type="entry name" value="Cytochrome c1, transmembrane anchor, C-terminal"/>
    <property type="match status" value="1"/>
</dbReference>
<evidence type="ECO:0000256" key="10">
    <source>
        <dbReference type="PIRSR" id="PIRSR500134-2"/>
    </source>
</evidence>
<evidence type="ECO:0000256" key="4">
    <source>
        <dbReference type="ARBA" id="ARBA00015132"/>
    </source>
</evidence>
<feature type="active site" description="Nucleophile" evidence="9">
    <location>
        <position position="266"/>
    </location>
</feature>
<dbReference type="GO" id="GO:0006065">
    <property type="term" value="P:UDP-glucuronate biosynthetic process"/>
    <property type="evidence" value="ECO:0007669"/>
    <property type="project" value="UniProtKB-UniPathway"/>
</dbReference>
<dbReference type="InterPro" id="IPR008927">
    <property type="entry name" value="6-PGluconate_DH-like_C_sf"/>
</dbReference>
<dbReference type="InterPro" id="IPR028357">
    <property type="entry name" value="UDPglc_DH_bac"/>
</dbReference>
<feature type="binding site" evidence="11">
    <location>
        <position position="88"/>
    </location>
    <ligand>
        <name>NAD(+)</name>
        <dbReference type="ChEBI" id="CHEBI:57540"/>
    </ligand>
</feature>
<organism evidence="13">
    <name type="scientific">Gracilinema caldarium</name>
    <dbReference type="NCBI Taxonomy" id="215591"/>
    <lineage>
        <taxon>Bacteria</taxon>
        <taxon>Pseudomonadati</taxon>
        <taxon>Spirochaetota</taxon>
        <taxon>Spirochaetia</taxon>
        <taxon>Spirochaetales</taxon>
        <taxon>Breznakiellaceae</taxon>
        <taxon>Gracilinema</taxon>
    </lineage>
</organism>
<dbReference type="AlphaFoldDB" id="A0A7C3IJU4"/>
<feature type="binding site" evidence="10">
    <location>
        <position position="263"/>
    </location>
    <ligand>
        <name>substrate</name>
    </ligand>
</feature>
<evidence type="ECO:0000256" key="3">
    <source>
        <dbReference type="ARBA" id="ARBA00012954"/>
    </source>
</evidence>
<dbReference type="SUPFAM" id="SSF48179">
    <property type="entry name" value="6-phosphogluconate dehydrogenase C-terminal domain-like"/>
    <property type="match status" value="1"/>
</dbReference>
<dbReference type="PANTHER" id="PTHR43750:SF3">
    <property type="entry name" value="UDP-GLUCOSE 6-DEHYDROGENASE TUAD"/>
    <property type="match status" value="1"/>
</dbReference>
<dbReference type="InterPro" id="IPR014027">
    <property type="entry name" value="UDP-Glc/GDP-Man_DH_C"/>
</dbReference>
<feature type="binding site" evidence="11">
    <location>
        <position position="32"/>
    </location>
    <ligand>
        <name>NAD(+)</name>
        <dbReference type="ChEBI" id="CHEBI:57540"/>
    </ligand>
</feature>
<evidence type="ECO:0000256" key="8">
    <source>
        <dbReference type="PIRNR" id="PIRNR000124"/>
    </source>
</evidence>
<dbReference type="GO" id="GO:0003979">
    <property type="term" value="F:UDP-glucose 6-dehydrogenase activity"/>
    <property type="evidence" value="ECO:0007669"/>
    <property type="project" value="UniProtKB-EC"/>
</dbReference>
<dbReference type="PIRSF" id="PIRSF500134">
    <property type="entry name" value="UDPglc_DH_bac"/>
    <property type="match status" value="1"/>
</dbReference>